<dbReference type="Proteomes" id="UP000318864">
    <property type="component" value="Unassembled WGS sequence"/>
</dbReference>
<feature type="transmembrane region" description="Helical" evidence="1">
    <location>
        <begin position="37"/>
        <end position="60"/>
    </location>
</feature>
<feature type="transmembrane region" description="Helical" evidence="1">
    <location>
        <begin position="149"/>
        <end position="168"/>
    </location>
</feature>
<keyword evidence="1" id="KW-1133">Transmembrane helix</keyword>
<name>A0A4S3TS27_9EURY</name>
<evidence type="ECO:0000313" key="2">
    <source>
        <dbReference type="EMBL" id="THE66163.1"/>
    </source>
</evidence>
<dbReference type="AlphaFoldDB" id="A0A4S3TS27"/>
<accession>A0A4S3TS27</accession>
<gene>
    <name evidence="2" type="ORF">D8Y22_04390</name>
</gene>
<feature type="transmembrane region" description="Helical" evidence="1">
    <location>
        <begin position="124"/>
        <end position="143"/>
    </location>
</feature>
<comment type="caution">
    <text evidence="2">The sequence shown here is derived from an EMBL/GenBank/DDBJ whole genome shotgun (WGS) entry which is preliminary data.</text>
</comment>
<proteinExistence type="predicted"/>
<sequence length="540" mass="59624">MGIGLVCALLVGLYVLSRLVGAGIRRTGRTGRRMGRLTMYSRLALIGIGVYFTVALYSMFAPFDSAATGLEFEPLQLGTVLGTGFGFGVVVFGVVLAVHRAIAPTIRDVMERRHTVPAHSRRRYWVSVAVVSIGASMALILVLTTQLAVFWYLVVITPIVYCWLLLRLPVVSGACRTRDPTVPERSRLEGCFERLDRELPGIIVFDDEAEDLAAKLVGTNAVRTLYVQASLLADTTDDELAAVIAAEAEKNRRYFYQRYVLVYLAWCACLVTMVVIVAQVITVLALNGDPDTPLAWVALAGVSIVSMFGGNRLVRRTIYPADRAATSVVDPDVVRRVYDRYAETITVVDQEQTREDPNRKLAVEPPMADRIRRIEREHDLEPMELSHVADERTEGDSVDRDSGWHTSTRVAIGRRLAAMDATAFAQFVATFRSEWGRACTVTEAAEDWIDVVATREDGTHELLRTVHRPSDEPVTADELTSERGRIECDTTVETVLVITTGRIDESVEALPSDPTVVDGQRLVELIEDADLEDELAATPA</sequence>
<protein>
    <submittedName>
        <fullName evidence="2">Uncharacterized protein</fullName>
    </submittedName>
</protein>
<keyword evidence="1" id="KW-0812">Transmembrane</keyword>
<evidence type="ECO:0000313" key="3">
    <source>
        <dbReference type="Proteomes" id="UP000318864"/>
    </source>
</evidence>
<feature type="transmembrane region" description="Helical" evidence="1">
    <location>
        <begin position="260"/>
        <end position="282"/>
    </location>
</feature>
<organism evidence="2 3">
    <name type="scientific">Salinadaptatus halalkaliphilus</name>
    <dbReference type="NCBI Taxonomy" id="2419781"/>
    <lineage>
        <taxon>Archaea</taxon>
        <taxon>Methanobacteriati</taxon>
        <taxon>Methanobacteriota</taxon>
        <taxon>Stenosarchaea group</taxon>
        <taxon>Halobacteria</taxon>
        <taxon>Halobacteriales</taxon>
        <taxon>Natrialbaceae</taxon>
        <taxon>Salinadaptatus</taxon>
    </lineage>
</organism>
<keyword evidence="1" id="KW-0472">Membrane</keyword>
<feature type="transmembrane region" description="Helical" evidence="1">
    <location>
        <begin position="294"/>
        <end position="314"/>
    </location>
</feature>
<keyword evidence="3" id="KW-1185">Reference proteome</keyword>
<dbReference type="EMBL" id="RBZW01000012">
    <property type="protein sequence ID" value="THE66163.1"/>
    <property type="molecule type" value="Genomic_DNA"/>
</dbReference>
<feature type="transmembrane region" description="Helical" evidence="1">
    <location>
        <begin position="6"/>
        <end position="25"/>
    </location>
</feature>
<reference evidence="2 3" key="1">
    <citation type="submission" date="2018-10" db="EMBL/GenBank/DDBJ databases">
        <title>Natronolimnobius sp. XQ-INN 246 isolated from Inner Mongolia Autonomous Region of China.</title>
        <authorList>
            <person name="Xue Q."/>
        </authorList>
    </citation>
    <scope>NUCLEOTIDE SEQUENCE [LARGE SCALE GENOMIC DNA]</scope>
    <source>
        <strain evidence="2 3">XQ-INN 246</strain>
    </source>
</reference>
<evidence type="ECO:0000256" key="1">
    <source>
        <dbReference type="SAM" id="Phobius"/>
    </source>
</evidence>
<feature type="transmembrane region" description="Helical" evidence="1">
    <location>
        <begin position="80"/>
        <end position="103"/>
    </location>
</feature>